<feature type="domain" description="Cytochrome c assembly protein" evidence="7">
    <location>
        <begin position="122"/>
        <end position="331"/>
    </location>
</feature>
<proteinExistence type="predicted"/>
<evidence type="ECO:0000256" key="5">
    <source>
        <dbReference type="ARBA" id="ARBA00023136"/>
    </source>
</evidence>
<reference evidence="8 9" key="1">
    <citation type="submission" date="2016-02" db="EMBL/GenBank/DDBJ databases">
        <authorList>
            <person name="Wen L."/>
            <person name="He K."/>
            <person name="Yang H."/>
        </authorList>
    </citation>
    <scope>NUCLEOTIDE SEQUENCE [LARGE SCALE GENOMIC DNA]</scope>
    <source>
        <strain evidence="8 9">TSA40</strain>
    </source>
</reference>
<evidence type="ECO:0000256" key="3">
    <source>
        <dbReference type="ARBA" id="ARBA00022748"/>
    </source>
</evidence>
<evidence type="ECO:0000256" key="2">
    <source>
        <dbReference type="ARBA" id="ARBA00022692"/>
    </source>
</evidence>
<keyword evidence="4 6" id="KW-1133">Transmembrane helix</keyword>
<name>A0A254TAH1_9BURK</name>
<feature type="transmembrane region" description="Helical" evidence="6">
    <location>
        <begin position="54"/>
        <end position="74"/>
    </location>
</feature>
<dbReference type="GO" id="GO:0005886">
    <property type="term" value="C:plasma membrane"/>
    <property type="evidence" value="ECO:0007669"/>
    <property type="project" value="TreeGrafter"/>
</dbReference>
<sequence length="356" mass="39945">MDPESYGRSGQVFGLPVKLYWAGFVALATIMLMIVEYMETPGLVPGIQFEDLFIFKLLGYANLLLIASTILYVAHLWFTSESVGRWASGLAGLGAAASLFALAWRWIEVFWLHRPGHFAMNTLYEMVALFSTLTVVIYLVMERVYRTRSAGAFVMMIVLAAIIFQIWLASHETAIPGSHTRILRAYWMYAHVLGSFFGYGAFAIAAAMGAAYLICSRSQGLGALVRTTGIRLPAARRIERLMHRAVMMGFPVFALATALGAIWAYEAWGRYWAWDPKETWALLVSLIYAGYFFFHYVNGWKGPRMAWWNIVGFATTVFCFVGVRVLWPGVHETVPMVTQVDGSATWLAAMMFLVMP</sequence>
<evidence type="ECO:0000256" key="4">
    <source>
        <dbReference type="ARBA" id="ARBA00022989"/>
    </source>
</evidence>
<evidence type="ECO:0000256" key="6">
    <source>
        <dbReference type="SAM" id="Phobius"/>
    </source>
</evidence>
<dbReference type="PANTHER" id="PTHR30071">
    <property type="entry name" value="HEME EXPORTER PROTEIN C"/>
    <property type="match status" value="1"/>
</dbReference>
<dbReference type="GO" id="GO:0020037">
    <property type="term" value="F:heme binding"/>
    <property type="evidence" value="ECO:0007669"/>
    <property type="project" value="InterPro"/>
</dbReference>
<feature type="transmembrane region" description="Helical" evidence="6">
    <location>
        <begin position="86"/>
        <end position="107"/>
    </location>
</feature>
<dbReference type="InterPro" id="IPR002541">
    <property type="entry name" value="Cyt_c_assembly"/>
</dbReference>
<feature type="transmembrane region" description="Helical" evidence="6">
    <location>
        <begin position="119"/>
        <end position="140"/>
    </location>
</feature>
<feature type="transmembrane region" description="Helical" evidence="6">
    <location>
        <begin position="12"/>
        <end position="34"/>
    </location>
</feature>
<gene>
    <name evidence="8" type="ORF">AYR66_09120</name>
</gene>
<accession>A0A254TAH1</accession>
<keyword evidence="5 6" id="KW-0472">Membrane</keyword>
<evidence type="ECO:0000313" key="9">
    <source>
        <dbReference type="Proteomes" id="UP000197535"/>
    </source>
</evidence>
<dbReference type="Pfam" id="PF01578">
    <property type="entry name" value="Cytochrom_C_asm"/>
    <property type="match status" value="1"/>
</dbReference>
<evidence type="ECO:0000259" key="7">
    <source>
        <dbReference type="Pfam" id="PF01578"/>
    </source>
</evidence>
<dbReference type="EMBL" id="LSTO01000001">
    <property type="protein sequence ID" value="OWW19641.1"/>
    <property type="molecule type" value="Genomic_DNA"/>
</dbReference>
<feature type="transmembrane region" description="Helical" evidence="6">
    <location>
        <begin position="152"/>
        <end position="169"/>
    </location>
</feature>
<comment type="caution">
    <text evidence="8">The sequence shown here is derived from an EMBL/GenBank/DDBJ whole genome shotgun (WGS) entry which is preliminary data.</text>
</comment>
<feature type="transmembrane region" description="Helical" evidence="6">
    <location>
        <begin position="189"/>
        <end position="214"/>
    </location>
</feature>
<keyword evidence="2 6" id="KW-0812">Transmembrane</keyword>
<keyword evidence="9" id="KW-1185">Reference proteome</keyword>
<protein>
    <recommendedName>
        <fullName evidence="7">Cytochrome c assembly protein domain-containing protein</fullName>
    </recommendedName>
</protein>
<dbReference type="InterPro" id="IPR045062">
    <property type="entry name" value="Cyt_c_biogenesis_CcsA/CcmC"/>
</dbReference>
<feature type="transmembrane region" description="Helical" evidence="6">
    <location>
        <begin position="280"/>
        <end position="299"/>
    </location>
</feature>
<dbReference type="AlphaFoldDB" id="A0A254TAH1"/>
<dbReference type="GO" id="GO:0017004">
    <property type="term" value="P:cytochrome complex assembly"/>
    <property type="evidence" value="ECO:0007669"/>
    <property type="project" value="UniProtKB-KW"/>
</dbReference>
<comment type="subcellular location">
    <subcellularLocation>
        <location evidence="1">Membrane</location>
        <topology evidence="1">Multi-pass membrane protein</topology>
    </subcellularLocation>
</comment>
<keyword evidence="3" id="KW-0201">Cytochrome c-type biogenesis</keyword>
<evidence type="ECO:0000256" key="1">
    <source>
        <dbReference type="ARBA" id="ARBA00004141"/>
    </source>
</evidence>
<organism evidence="8 9">
    <name type="scientific">Noviherbaspirillum denitrificans</name>
    <dbReference type="NCBI Taxonomy" id="1968433"/>
    <lineage>
        <taxon>Bacteria</taxon>
        <taxon>Pseudomonadati</taxon>
        <taxon>Pseudomonadota</taxon>
        <taxon>Betaproteobacteria</taxon>
        <taxon>Burkholderiales</taxon>
        <taxon>Oxalobacteraceae</taxon>
        <taxon>Noviherbaspirillum</taxon>
    </lineage>
</organism>
<dbReference type="PANTHER" id="PTHR30071:SF1">
    <property type="entry name" value="CYTOCHROME B_B6 PROTEIN-RELATED"/>
    <property type="match status" value="1"/>
</dbReference>
<feature type="transmembrane region" description="Helical" evidence="6">
    <location>
        <begin position="245"/>
        <end position="265"/>
    </location>
</feature>
<evidence type="ECO:0000313" key="8">
    <source>
        <dbReference type="EMBL" id="OWW19641.1"/>
    </source>
</evidence>
<dbReference type="Proteomes" id="UP000197535">
    <property type="component" value="Unassembled WGS sequence"/>
</dbReference>
<feature type="transmembrane region" description="Helical" evidence="6">
    <location>
        <begin position="306"/>
        <end position="327"/>
    </location>
</feature>